<accession>A0ACC0B3N0</accession>
<proteinExistence type="predicted"/>
<protein>
    <submittedName>
        <fullName evidence="1">Uncharacterized protein</fullName>
    </submittedName>
</protein>
<organism evidence="1 2">
    <name type="scientific">Catharanthus roseus</name>
    <name type="common">Madagascar periwinkle</name>
    <name type="synonym">Vinca rosea</name>
    <dbReference type="NCBI Taxonomy" id="4058"/>
    <lineage>
        <taxon>Eukaryota</taxon>
        <taxon>Viridiplantae</taxon>
        <taxon>Streptophyta</taxon>
        <taxon>Embryophyta</taxon>
        <taxon>Tracheophyta</taxon>
        <taxon>Spermatophyta</taxon>
        <taxon>Magnoliopsida</taxon>
        <taxon>eudicotyledons</taxon>
        <taxon>Gunneridae</taxon>
        <taxon>Pentapetalae</taxon>
        <taxon>asterids</taxon>
        <taxon>lamiids</taxon>
        <taxon>Gentianales</taxon>
        <taxon>Apocynaceae</taxon>
        <taxon>Rauvolfioideae</taxon>
        <taxon>Vinceae</taxon>
        <taxon>Catharanthinae</taxon>
        <taxon>Catharanthus</taxon>
    </lineage>
</organism>
<evidence type="ECO:0000313" key="1">
    <source>
        <dbReference type="EMBL" id="KAI5667243.1"/>
    </source>
</evidence>
<sequence>MLERSNKGIPLPWADSSVNYFVKEGRLNKEFRPVLKEYHFATKNGYQKCGWGCSASSSMVAILICRNKFVLHGICTVVMLVYHAFYSASMQLTTDIGSSTINKSLEVDKAKTKKPCNFFPPFIKASVVSVTGRRI</sequence>
<gene>
    <name evidence="1" type="ORF">M9H77_17096</name>
</gene>
<dbReference type="Proteomes" id="UP001060085">
    <property type="component" value="Linkage Group LG04"/>
</dbReference>
<keyword evidence="2" id="KW-1185">Reference proteome</keyword>
<reference evidence="2" key="1">
    <citation type="journal article" date="2023" name="Nat. Plants">
        <title>Single-cell RNA sequencing provides a high-resolution roadmap for understanding the multicellular compartmentation of specialized metabolism.</title>
        <authorList>
            <person name="Sun S."/>
            <person name="Shen X."/>
            <person name="Li Y."/>
            <person name="Li Y."/>
            <person name="Wang S."/>
            <person name="Li R."/>
            <person name="Zhang H."/>
            <person name="Shen G."/>
            <person name="Guo B."/>
            <person name="Wei J."/>
            <person name="Xu J."/>
            <person name="St-Pierre B."/>
            <person name="Chen S."/>
            <person name="Sun C."/>
        </authorList>
    </citation>
    <scope>NUCLEOTIDE SEQUENCE [LARGE SCALE GENOMIC DNA]</scope>
</reference>
<name>A0ACC0B3N0_CATRO</name>
<comment type="caution">
    <text evidence="1">The sequence shown here is derived from an EMBL/GenBank/DDBJ whole genome shotgun (WGS) entry which is preliminary data.</text>
</comment>
<evidence type="ECO:0000313" key="2">
    <source>
        <dbReference type="Proteomes" id="UP001060085"/>
    </source>
</evidence>
<dbReference type="EMBL" id="CM044704">
    <property type="protein sequence ID" value="KAI5667243.1"/>
    <property type="molecule type" value="Genomic_DNA"/>
</dbReference>